<evidence type="ECO:0000313" key="1">
    <source>
        <dbReference type="EMBL" id="MCH5600471.1"/>
    </source>
</evidence>
<dbReference type="Proteomes" id="UP001202248">
    <property type="component" value="Unassembled WGS sequence"/>
</dbReference>
<dbReference type="RefSeq" id="WP_240832669.1">
    <property type="nucleotide sequence ID" value="NZ_JAKWBL010000004.1"/>
</dbReference>
<name>A0ABS9SQE8_9BACT</name>
<evidence type="ECO:0000313" key="2">
    <source>
        <dbReference type="Proteomes" id="UP001202248"/>
    </source>
</evidence>
<keyword evidence="2" id="KW-1185">Reference proteome</keyword>
<comment type="caution">
    <text evidence="1">The sequence shown here is derived from an EMBL/GenBank/DDBJ whole genome shotgun (WGS) entry which is preliminary data.</text>
</comment>
<protein>
    <submittedName>
        <fullName evidence="1">Uncharacterized protein</fullName>
    </submittedName>
</protein>
<gene>
    <name evidence="1" type="ORF">MKP09_22410</name>
</gene>
<accession>A0ABS9SQE8</accession>
<reference evidence="1 2" key="1">
    <citation type="submission" date="2022-02" db="EMBL/GenBank/DDBJ databases">
        <authorList>
            <person name="Min J."/>
        </authorList>
    </citation>
    <scope>NUCLEOTIDE SEQUENCE [LARGE SCALE GENOMIC DNA]</scope>
    <source>
        <strain evidence="1 2">GR10-1</strain>
    </source>
</reference>
<sequence length="176" mass="19745">MVLIVVTQFFTNKSTTALTIGNRQAVKTFLLNNSIQDLVNTSFDLEGKFKNSSIISDKNNLRPLADSLTRLGYHAYVIVNNGLPEGQDIAETINNIVDSQVYISERIIKAAKSSNSSQLQLMTDSLRMLKPGEKVYENCLKLQEELKSNLQQTLDKNSDQAGKLSFSTGYWRFFPS</sequence>
<organism evidence="1 2">
    <name type="scientific">Niabella ginsengisoli</name>
    <dbReference type="NCBI Taxonomy" id="522298"/>
    <lineage>
        <taxon>Bacteria</taxon>
        <taxon>Pseudomonadati</taxon>
        <taxon>Bacteroidota</taxon>
        <taxon>Chitinophagia</taxon>
        <taxon>Chitinophagales</taxon>
        <taxon>Chitinophagaceae</taxon>
        <taxon>Niabella</taxon>
    </lineage>
</organism>
<dbReference type="EMBL" id="JAKWBL010000004">
    <property type="protein sequence ID" value="MCH5600471.1"/>
    <property type="molecule type" value="Genomic_DNA"/>
</dbReference>
<proteinExistence type="predicted"/>